<dbReference type="InterPro" id="IPR015943">
    <property type="entry name" value="WD40/YVTN_repeat-like_dom_sf"/>
</dbReference>
<reference evidence="4" key="1">
    <citation type="submission" date="2006-10" db="EMBL/GenBank/DDBJ databases">
        <authorList>
            <person name="Amadeo P."/>
            <person name="Zhao Q."/>
            <person name="Wortman J."/>
            <person name="Fraser-Liggett C."/>
            <person name="Carlton J."/>
        </authorList>
    </citation>
    <scope>NUCLEOTIDE SEQUENCE</scope>
    <source>
        <strain evidence="4">G3</strain>
    </source>
</reference>
<dbReference type="InterPro" id="IPR048720">
    <property type="entry name" value="PROPPIN"/>
</dbReference>
<dbReference type="EMBL" id="DS113184">
    <property type="protein sequence ID" value="EAY22319.1"/>
    <property type="molecule type" value="Genomic_DNA"/>
</dbReference>
<dbReference type="Gene3D" id="2.130.10.10">
    <property type="entry name" value="YVTN repeat-like/Quinoprotein amine dehydrogenase"/>
    <property type="match status" value="1"/>
</dbReference>
<dbReference type="STRING" id="5722.A2DAY9"/>
<evidence type="ECO:0000256" key="1">
    <source>
        <dbReference type="ARBA" id="ARBA00022574"/>
    </source>
</evidence>
<dbReference type="KEGG" id="tva:5467873"/>
<evidence type="ECO:0000256" key="3">
    <source>
        <dbReference type="ARBA" id="ARBA00025740"/>
    </source>
</evidence>
<dbReference type="FunFam" id="2.130.10.10:FF:002607">
    <property type="entry name" value="Uncharacterized protein"/>
    <property type="match status" value="1"/>
</dbReference>
<dbReference type="InterPro" id="IPR036322">
    <property type="entry name" value="WD40_repeat_dom_sf"/>
</dbReference>
<dbReference type="GO" id="GO:0044804">
    <property type="term" value="P:nucleophagy"/>
    <property type="evidence" value="ECO:0000318"/>
    <property type="project" value="GO_Central"/>
</dbReference>
<proteinExistence type="inferred from homology"/>
<keyword evidence="5" id="KW-1185">Reference proteome</keyword>
<name>A2DAY9_TRIV3</name>
<evidence type="ECO:0000256" key="2">
    <source>
        <dbReference type="ARBA" id="ARBA00022737"/>
    </source>
</evidence>
<reference evidence="4" key="2">
    <citation type="journal article" date="2007" name="Science">
        <title>Draft genome sequence of the sexually transmitted pathogen Trichomonas vaginalis.</title>
        <authorList>
            <person name="Carlton J.M."/>
            <person name="Hirt R.P."/>
            <person name="Silva J.C."/>
            <person name="Delcher A.L."/>
            <person name="Schatz M."/>
            <person name="Zhao Q."/>
            <person name="Wortman J.R."/>
            <person name="Bidwell S.L."/>
            <person name="Alsmark U.C.M."/>
            <person name="Besteiro S."/>
            <person name="Sicheritz-Ponten T."/>
            <person name="Noel C.J."/>
            <person name="Dacks J.B."/>
            <person name="Foster P.G."/>
            <person name="Simillion C."/>
            <person name="Van de Peer Y."/>
            <person name="Miranda-Saavedra D."/>
            <person name="Barton G.J."/>
            <person name="Westrop G.D."/>
            <person name="Mueller S."/>
            <person name="Dessi D."/>
            <person name="Fiori P.L."/>
            <person name="Ren Q."/>
            <person name="Paulsen I."/>
            <person name="Zhang H."/>
            <person name="Bastida-Corcuera F.D."/>
            <person name="Simoes-Barbosa A."/>
            <person name="Brown M.T."/>
            <person name="Hayes R.D."/>
            <person name="Mukherjee M."/>
            <person name="Okumura C.Y."/>
            <person name="Schneider R."/>
            <person name="Smith A.J."/>
            <person name="Vanacova S."/>
            <person name="Villalvazo M."/>
            <person name="Haas B.J."/>
            <person name="Pertea M."/>
            <person name="Feldblyum T.V."/>
            <person name="Utterback T.R."/>
            <person name="Shu C.L."/>
            <person name="Osoegawa K."/>
            <person name="de Jong P.J."/>
            <person name="Hrdy I."/>
            <person name="Horvathova L."/>
            <person name="Zubacova Z."/>
            <person name="Dolezal P."/>
            <person name="Malik S.B."/>
            <person name="Logsdon J.M. Jr."/>
            <person name="Henze K."/>
            <person name="Gupta A."/>
            <person name="Wang C.C."/>
            <person name="Dunne R.L."/>
            <person name="Upcroft J.A."/>
            <person name="Upcroft P."/>
            <person name="White O."/>
            <person name="Salzberg S.L."/>
            <person name="Tang P."/>
            <person name="Chiu C.-H."/>
            <person name="Lee Y.-S."/>
            <person name="Embley T.M."/>
            <person name="Coombs G.H."/>
            <person name="Mottram J.C."/>
            <person name="Tachezy J."/>
            <person name="Fraser-Liggett C.M."/>
            <person name="Johnson P.J."/>
        </authorList>
    </citation>
    <scope>NUCLEOTIDE SEQUENCE [LARGE SCALE GENOMIC DNA]</scope>
    <source>
        <strain evidence="4">G3</strain>
    </source>
</reference>
<dbReference type="eggNOG" id="KOG2111">
    <property type="taxonomic scope" value="Eukaryota"/>
</dbReference>
<dbReference type="VEuPathDB" id="TrichDB:TVAG_377980"/>
<dbReference type="GO" id="GO:0034497">
    <property type="term" value="P:protein localization to phagophore assembly site"/>
    <property type="evidence" value="ECO:0000318"/>
    <property type="project" value="GO_Central"/>
</dbReference>
<sequence>MNLSDFKIVAQFETAFNRDGIFDLTPSHIINMIVFPSAETGVIGIIDIYDKSVPPRYIHCFKTSILGIKVSQNGRLIAIAGDEGRQINIYNDPSLQIVARLKRGNCSKINFISFDEHRNRLALIDNTETFLVFDLHQQTEDDAIRPTMKLKYSDNPPMWINFNAKVSGIVGVTSNGGLFKVATNSDEKSAICEPIISRLKIK</sequence>
<gene>
    <name evidence="4" type="ORF">TVAG_377980</name>
</gene>
<evidence type="ECO:0000313" key="5">
    <source>
        <dbReference type="Proteomes" id="UP000001542"/>
    </source>
</evidence>
<dbReference type="GO" id="GO:0080025">
    <property type="term" value="F:phosphatidylinositol-3,5-bisphosphate binding"/>
    <property type="evidence" value="ECO:0000318"/>
    <property type="project" value="GO_Central"/>
</dbReference>
<accession>A2DAY9</accession>
<dbReference type="GO" id="GO:0032266">
    <property type="term" value="F:phosphatidylinositol-3-phosphate binding"/>
    <property type="evidence" value="ECO:0000318"/>
    <property type="project" value="GO_Central"/>
</dbReference>
<dbReference type="InParanoid" id="A2DAY9"/>
<evidence type="ECO:0000313" key="4">
    <source>
        <dbReference type="EMBL" id="EAY22319.1"/>
    </source>
</evidence>
<dbReference type="GO" id="GO:0030674">
    <property type="term" value="F:protein-macromolecule adaptor activity"/>
    <property type="evidence" value="ECO:0000318"/>
    <property type="project" value="GO_Central"/>
</dbReference>
<dbReference type="GO" id="GO:0005829">
    <property type="term" value="C:cytosol"/>
    <property type="evidence" value="ECO:0000318"/>
    <property type="project" value="GO_Central"/>
</dbReference>
<comment type="similarity">
    <text evidence="3">Belongs to the WD repeat PROPPIN family.</text>
</comment>
<dbReference type="GO" id="GO:0000422">
    <property type="term" value="P:autophagy of mitochondrion"/>
    <property type="evidence" value="ECO:0000318"/>
    <property type="project" value="GO_Central"/>
</dbReference>
<dbReference type="SUPFAM" id="SSF50978">
    <property type="entry name" value="WD40 repeat-like"/>
    <property type="match status" value="1"/>
</dbReference>
<dbReference type="SMR" id="A2DAY9"/>
<dbReference type="OrthoDB" id="1667587at2759"/>
<dbReference type="GO" id="GO:0000425">
    <property type="term" value="P:pexophagy"/>
    <property type="evidence" value="ECO:0000318"/>
    <property type="project" value="GO_Central"/>
</dbReference>
<organism evidence="4 5">
    <name type="scientific">Trichomonas vaginalis (strain ATCC PRA-98 / G3)</name>
    <dbReference type="NCBI Taxonomy" id="412133"/>
    <lineage>
        <taxon>Eukaryota</taxon>
        <taxon>Metamonada</taxon>
        <taxon>Parabasalia</taxon>
        <taxon>Trichomonadida</taxon>
        <taxon>Trichomonadidae</taxon>
        <taxon>Trichomonas</taxon>
    </lineage>
</organism>
<protein>
    <submittedName>
        <fullName evidence="4">Uncharacterized protein</fullName>
    </submittedName>
</protein>
<dbReference type="Proteomes" id="UP000001542">
    <property type="component" value="Unassembled WGS sequence"/>
</dbReference>
<dbReference type="GO" id="GO:0034045">
    <property type="term" value="C:phagophore assembly site membrane"/>
    <property type="evidence" value="ECO:0000318"/>
    <property type="project" value="GO_Central"/>
</dbReference>
<dbReference type="GO" id="GO:0061723">
    <property type="term" value="P:glycophagy"/>
    <property type="evidence" value="ECO:0000318"/>
    <property type="project" value="GO_Central"/>
</dbReference>
<dbReference type="AlphaFoldDB" id="A2DAY9"/>
<dbReference type="RefSeq" id="XP_001583305.1">
    <property type="nucleotide sequence ID" value="XM_001583255.1"/>
</dbReference>
<dbReference type="VEuPathDB" id="TrichDB:TVAGG3_0798640"/>
<keyword evidence="2" id="KW-0677">Repeat</keyword>
<keyword evidence="1" id="KW-0853">WD repeat</keyword>
<dbReference type="PANTHER" id="PTHR11227">
    <property type="entry name" value="WD-REPEAT PROTEIN INTERACTING WITH PHOSPHOINOSIDES WIPI -RELATED"/>
    <property type="match status" value="1"/>
</dbReference>